<dbReference type="STRING" id="1416801.SAMN05192553_103288"/>
<name>A0A1H6Y7G3_9BACT</name>
<dbReference type="EMBL" id="FNZH01000003">
    <property type="protein sequence ID" value="SEJ33060.1"/>
    <property type="molecule type" value="Genomic_DNA"/>
</dbReference>
<keyword evidence="2" id="KW-1133">Transmembrane helix</keyword>
<organism evidence="4 5">
    <name type="scientific">Cyclobacterium xiamenense</name>
    <dbReference type="NCBI Taxonomy" id="1297121"/>
    <lineage>
        <taxon>Bacteria</taxon>
        <taxon>Pseudomonadati</taxon>
        <taxon>Bacteroidota</taxon>
        <taxon>Cytophagia</taxon>
        <taxon>Cytophagales</taxon>
        <taxon>Cyclobacteriaceae</taxon>
        <taxon>Cyclobacterium</taxon>
    </lineage>
</organism>
<reference evidence="5" key="1">
    <citation type="submission" date="2016-10" db="EMBL/GenBank/DDBJ databases">
        <authorList>
            <person name="Varghese N."/>
            <person name="Submissions S."/>
        </authorList>
    </citation>
    <scope>NUCLEOTIDE SEQUENCE [LARGE SCALE GENOMIC DNA]</scope>
    <source>
        <strain evidence="5">IBRC-M 10761</strain>
    </source>
</reference>
<keyword evidence="5" id="KW-1185">Reference proteome</keyword>
<feature type="compositionally biased region" description="Low complexity" evidence="1">
    <location>
        <begin position="120"/>
        <end position="131"/>
    </location>
</feature>
<feature type="region of interest" description="Disordered" evidence="1">
    <location>
        <begin position="98"/>
        <end position="150"/>
    </location>
</feature>
<keyword evidence="2" id="KW-0472">Membrane</keyword>
<evidence type="ECO:0000256" key="2">
    <source>
        <dbReference type="SAM" id="Phobius"/>
    </source>
</evidence>
<dbReference type="AlphaFoldDB" id="A0A1H6Y7G3"/>
<gene>
    <name evidence="4" type="ORF">SAMN05192553_103288</name>
</gene>
<evidence type="ECO:0000313" key="5">
    <source>
        <dbReference type="Proteomes" id="UP000199403"/>
    </source>
</evidence>
<dbReference type="RefSeq" id="WP_092173595.1">
    <property type="nucleotide sequence ID" value="NZ_FNZH01000003.1"/>
</dbReference>
<dbReference type="InterPro" id="IPR025665">
    <property type="entry name" value="Beta-barrel_OMP_2"/>
</dbReference>
<evidence type="ECO:0000313" key="4">
    <source>
        <dbReference type="EMBL" id="SEJ33060.1"/>
    </source>
</evidence>
<feature type="transmembrane region" description="Helical" evidence="2">
    <location>
        <begin position="46"/>
        <end position="67"/>
    </location>
</feature>
<evidence type="ECO:0000259" key="3">
    <source>
        <dbReference type="Pfam" id="PF13568"/>
    </source>
</evidence>
<proteinExistence type="predicted"/>
<accession>A0A1H6Y7G3</accession>
<keyword evidence="2" id="KW-0812">Transmembrane</keyword>
<feature type="compositionally biased region" description="Polar residues" evidence="1">
    <location>
        <begin position="98"/>
        <end position="118"/>
    </location>
</feature>
<protein>
    <submittedName>
        <fullName evidence="4">Outer membrane protein beta-barrel domain-containing protein</fullName>
    </submittedName>
</protein>
<evidence type="ECO:0000256" key="1">
    <source>
        <dbReference type="SAM" id="MobiDB-lite"/>
    </source>
</evidence>
<dbReference type="OrthoDB" id="1419682at2"/>
<sequence length="442" mass="49049">MKEQFDKKLVEKIKASFSSHEEPFDPQAWEKFSKAYFKPKKSGRWLVLWPFLGAGIAASLLFFFLYYPEQAIIEEKVRALTDSISIEDPLFSEENSQAVIDSTAPTSSSEKPAENGQQGPALALAPTAIPARKGSPESNDKRKVEAVPETDAGDPGFWSMAFGDAWADFQAVVTEKVASDFLFESIPQTEQKEGISESEAQQMVDRWKTAEEVPEANEVPTESRAVKVGLMVSPQANSNPVSGMNLGAGLMSEISLTKRLKLDVGLAYASQRVSPQNFQPLRQHASPSFDARTNSNIIDTDYQLNFASLDIPVNLKYKVFDKKQTGIYLITGLSSMVYLEQNTVETVQTQSLFTANSMSGTLEYAPNVQQFSTINTPASDQSNADLAGLLNISFGYEYKLNNEFYFSLEPFYKLPLSNLTFANQQFSIGGVNLRMNFNLKNK</sequence>
<dbReference type="Pfam" id="PF13568">
    <property type="entry name" value="OMP_b-brl_2"/>
    <property type="match status" value="1"/>
</dbReference>
<feature type="compositionally biased region" description="Basic and acidic residues" evidence="1">
    <location>
        <begin position="134"/>
        <end position="146"/>
    </location>
</feature>
<dbReference type="Proteomes" id="UP000199403">
    <property type="component" value="Unassembled WGS sequence"/>
</dbReference>
<feature type="domain" description="Outer membrane protein beta-barrel" evidence="3">
    <location>
        <begin position="233"/>
        <end position="410"/>
    </location>
</feature>